<evidence type="ECO:0000313" key="6">
    <source>
        <dbReference type="EMBL" id="KIU26855.1"/>
    </source>
</evidence>
<name>A0A0D1M4D1_9SPHN</name>
<dbReference type="GO" id="GO:0016491">
    <property type="term" value="F:oxidoreductase activity"/>
    <property type="evidence" value="ECO:0007669"/>
    <property type="project" value="UniProtKB-KW"/>
</dbReference>
<keyword evidence="1" id="KW-0732">Signal</keyword>
<gene>
    <name evidence="6" type="ORF">SR41_12345</name>
</gene>
<dbReference type="SMR" id="A0A0D1M4D1"/>
<sequence>MPGPLNRRQLAGLGAVVVGGWAVGQVLRRTAPIGRDVGPTADLILAGNGSPEDGPADATLRLAVFTDYRCPACRHGFSALEEAVQRDGKVRVIYKDWPIFGPPSERAASVALACAEQGVYPTVHRALMTDSRTIDDDVLRDVVMRAGGDWLRAMTWLAAHADAVAARLRANGQEAYSIGLAGTPGYLAGPMLVMGAIDASDFQRLFARAREES</sequence>
<evidence type="ECO:0000256" key="4">
    <source>
        <dbReference type="ARBA" id="ARBA00023284"/>
    </source>
</evidence>
<evidence type="ECO:0000259" key="5">
    <source>
        <dbReference type="Pfam" id="PF01323"/>
    </source>
</evidence>
<organism evidence="6 7">
    <name type="scientific">Sphingomonas melonis</name>
    <dbReference type="NCBI Taxonomy" id="152682"/>
    <lineage>
        <taxon>Bacteria</taxon>
        <taxon>Pseudomonadati</taxon>
        <taxon>Pseudomonadota</taxon>
        <taxon>Alphaproteobacteria</taxon>
        <taxon>Sphingomonadales</taxon>
        <taxon>Sphingomonadaceae</taxon>
        <taxon>Sphingomonas</taxon>
    </lineage>
</organism>
<dbReference type="PANTHER" id="PTHR13887">
    <property type="entry name" value="GLUTATHIONE S-TRANSFERASE KAPPA"/>
    <property type="match status" value="1"/>
</dbReference>
<dbReference type="PANTHER" id="PTHR13887:SF14">
    <property type="entry name" value="DISULFIDE BOND FORMATION PROTEIN D"/>
    <property type="match status" value="1"/>
</dbReference>
<dbReference type="RefSeq" id="WP_026189135.1">
    <property type="nucleotide sequence ID" value="NZ_JAASKC010000020.1"/>
</dbReference>
<comment type="caution">
    <text evidence="6">The sequence shown here is derived from an EMBL/GenBank/DDBJ whole genome shotgun (WGS) entry which is preliminary data.</text>
</comment>
<evidence type="ECO:0000256" key="2">
    <source>
        <dbReference type="ARBA" id="ARBA00023002"/>
    </source>
</evidence>
<dbReference type="OrthoDB" id="9780147at2"/>
<dbReference type="Pfam" id="PF01323">
    <property type="entry name" value="DSBA"/>
    <property type="match status" value="1"/>
</dbReference>
<dbReference type="GeneID" id="78486969"/>
<keyword evidence="4" id="KW-0676">Redox-active center</keyword>
<dbReference type="InterPro" id="IPR001853">
    <property type="entry name" value="DSBA-like_thioredoxin_dom"/>
</dbReference>
<keyword evidence="2" id="KW-0560">Oxidoreductase</keyword>
<dbReference type="Gene3D" id="3.40.30.10">
    <property type="entry name" value="Glutaredoxin"/>
    <property type="match status" value="1"/>
</dbReference>
<dbReference type="EMBL" id="JXTP01000058">
    <property type="protein sequence ID" value="KIU26855.1"/>
    <property type="molecule type" value="Genomic_DNA"/>
</dbReference>
<proteinExistence type="predicted"/>
<evidence type="ECO:0000313" key="7">
    <source>
        <dbReference type="Proteomes" id="UP000033203"/>
    </source>
</evidence>
<feature type="domain" description="DSBA-like thioredoxin" evidence="5">
    <location>
        <begin position="62"/>
        <end position="204"/>
    </location>
</feature>
<keyword evidence="3" id="KW-1015">Disulfide bond</keyword>
<protein>
    <submittedName>
        <fullName evidence="6">DSBA oxidoreductase</fullName>
    </submittedName>
</protein>
<evidence type="ECO:0000256" key="3">
    <source>
        <dbReference type="ARBA" id="ARBA00023157"/>
    </source>
</evidence>
<dbReference type="SUPFAM" id="SSF52833">
    <property type="entry name" value="Thioredoxin-like"/>
    <property type="match status" value="1"/>
</dbReference>
<reference evidence="6 7" key="1">
    <citation type="submission" date="2015-01" db="EMBL/GenBank/DDBJ databases">
        <title>Genome of Sphingomonas taxi strain 30a.</title>
        <authorList>
            <person name="Eevers N."/>
            <person name="Van Hamme J."/>
            <person name="Bottos E."/>
            <person name="Weyens N."/>
            <person name="Vangronsveld J."/>
        </authorList>
    </citation>
    <scope>NUCLEOTIDE SEQUENCE [LARGE SCALE GENOMIC DNA]</scope>
    <source>
        <strain evidence="6 7">30a</strain>
    </source>
</reference>
<dbReference type="InterPro" id="IPR036249">
    <property type="entry name" value="Thioredoxin-like_sf"/>
</dbReference>
<dbReference type="PATRIC" id="fig|1549858.7.peg.855"/>
<dbReference type="Proteomes" id="UP000033203">
    <property type="component" value="Unassembled WGS sequence"/>
</dbReference>
<dbReference type="AlphaFoldDB" id="A0A0D1M4D1"/>
<evidence type="ECO:0000256" key="1">
    <source>
        <dbReference type="ARBA" id="ARBA00022729"/>
    </source>
</evidence>
<accession>A0A0D1M4D1</accession>